<name>A0A9N8ZC44_9GLOM</name>
<keyword evidence="2" id="KW-1185">Reference proteome</keyword>
<protein>
    <submittedName>
        <fullName evidence="1">15080_t:CDS:1</fullName>
    </submittedName>
</protein>
<sequence length="55" mass="6142">MRHLNLGSVKVAVMLKILYNDNSLHDALNFDLIRTMAYHTACTLASFDLTTVSDS</sequence>
<accession>A0A9N8ZC44</accession>
<dbReference type="EMBL" id="CAJVQA010000771">
    <property type="protein sequence ID" value="CAG8489895.1"/>
    <property type="molecule type" value="Genomic_DNA"/>
</dbReference>
<evidence type="ECO:0000313" key="1">
    <source>
        <dbReference type="EMBL" id="CAG8489895.1"/>
    </source>
</evidence>
<dbReference type="Proteomes" id="UP000789759">
    <property type="component" value="Unassembled WGS sequence"/>
</dbReference>
<evidence type="ECO:0000313" key="2">
    <source>
        <dbReference type="Proteomes" id="UP000789759"/>
    </source>
</evidence>
<organism evidence="1 2">
    <name type="scientific">Cetraspora pellucida</name>
    <dbReference type="NCBI Taxonomy" id="1433469"/>
    <lineage>
        <taxon>Eukaryota</taxon>
        <taxon>Fungi</taxon>
        <taxon>Fungi incertae sedis</taxon>
        <taxon>Mucoromycota</taxon>
        <taxon>Glomeromycotina</taxon>
        <taxon>Glomeromycetes</taxon>
        <taxon>Diversisporales</taxon>
        <taxon>Gigasporaceae</taxon>
        <taxon>Cetraspora</taxon>
    </lineage>
</organism>
<proteinExistence type="predicted"/>
<reference evidence="1" key="1">
    <citation type="submission" date="2021-06" db="EMBL/GenBank/DDBJ databases">
        <authorList>
            <person name="Kallberg Y."/>
            <person name="Tangrot J."/>
            <person name="Rosling A."/>
        </authorList>
    </citation>
    <scope>NUCLEOTIDE SEQUENCE</scope>
    <source>
        <strain evidence="1">FL966</strain>
    </source>
</reference>
<gene>
    <name evidence="1" type="ORF">CPELLU_LOCUS1929</name>
</gene>
<comment type="caution">
    <text evidence="1">The sequence shown here is derived from an EMBL/GenBank/DDBJ whole genome shotgun (WGS) entry which is preliminary data.</text>
</comment>
<dbReference type="AlphaFoldDB" id="A0A9N8ZC44"/>